<dbReference type="InterPro" id="IPR050680">
    <property type="entry name" value="YpeA/RimI_acetyltransf"/>
</dbReference>
<dbReference type="EMBL" id="JACCBX010000008">
    <property type="protein sequence ID" value="NYE07230.1"/>
    <property type="molecule type" value="Genomic_DNA"/>
</dbReference>
<dbReference type="Pfam" id="PF00583">
    <property type="entry name" value="Acetyltransf_1"/>
    <property type="match status" value="1"/>
</dbReference>
<dbReference type="GO" id="GO:0005840">
    <property type="term" value="C:ribosome"/>
    <property type="evidence" value="ECO:0007669"/>
    <property type="project" value="UniProtKB-KW"/>
</dbReference>
<dbReference type="SUPFAM" id="SSF55729">
    <property type="entry name" value="Acyl-CoA N-acyltransferases (Nat)"/>
    <property type="match status" value="1"/>
</dbReference>
<sequence>MTIRKATYEETRSILNYHLEVLKEATMGYVKPSRVKAIEMMTPFLTGGGYYLVRVKNNVIQGWVGLGRIIDQNTDETVGFINEMYVLPPFRKQGAAEKLCKAAFIQLRAEGHKQVQLNVYAGNHAKHLYEKLGFTDVSTLMTKKLE</sequence>
<evidence type="ECO:0000256" key="2">
    <source>
        <dbReference type="ARBA" id="ARBA00023315"/>
    </source>
</evidence>
<reference evidence="5" key="1">
    <citation type="submission" date="2020-07" db="EMBL/GenBank/DDBJ databases">
        <authorList>
            <person name="Partida-Martinez L."/>
            <person name="Huntemann M."/>
            <person name="Clum A."/>
            <person name="Wang J."/>
            <person name="Palaniappan K."/>
            <person name="Ritter S."/>
            <person name="Chen I.-M."/>
            <person name="Stamatis D."/>
            <person name="Reddy T."/>
            <person name="O'Malley R."/>
            <person name="Daum C."/>
            <person name="Shapiro N."/>
            <person name="Ivanova N."/>
            <person name="Kyrpides N."/>
            <person name="Woyke T."/>
        </authorList>
    </citation>
    <scope>NUCLEOTIDE SEQUENCE [LARGE SCALE GENOMIC DNA]</scope>
    <source>
        <strain evidence="5">AT2.8</strain>
    </source>
</reference>
<dbReference type="AlphaFoldDB" id="A0A852TED6"/>
<evidence type="ECO:0000313" key="5">
    <source>
        <dbReference type="Proteomes" id="UP000548423"/>
    </source>
</evidence>
<dbReference type="InterPro" id="IPR016181">
    <property type="entry name" value="Acyl_CoA_acyltransferase"/>
</dbReference>
<accession>A0A852TED6</accession>
<feature type="domain" description="N-acetyltransferase" evidence="3">
    <location>
        <begin position="1"/>
        <end position="146"/>
    </location>
</feature>
<dbReference type="GO" id="GO:0016747">
    <property type="term" value="F:acyltransferase activity, transferring groups other than amino-acyl groups"/>
    <property type="evidence" value="ECO:0007669"/>
    <property type="project" value="InterPro"/>
</dbReference>
<dbReference type="InterPro" id="IPR000182">
    <property type="entry name" value="GNAT_dom"/>
</dbReference>
<evidence type="ECO:0000259" key="3">
    <source>
        <dbReference type="PROSITE" id="PS51186"/>
    </source>
</evidence>
<dbReference type="Proteomes" id="UP000548423">
    <property type="component" value="Unassembled WGS sequence"/>
</dbReference>
<reference evidence="5" key="2">
    <citation type="submission" date="2020-08" db="EMBL/GenBank/DDBJ databases">
        <title>The Agave Microbiome: Exploring the role of microbial communities in plant adaptations to desert environments.</title>
        <authorList>
            <person name="Partida-Martinez L.P."/>
        </authorList>
    </citation>
    <scope>NUCLEOTIDE SEQUENCE [LARGE SCALE GENOMIC DNA]</scope>
    <source>
        <strain evidence="5">AT2.8</strain>
    </source>
</reference>
<name>A0A852TED6_9BACI</name>
<dbReference type="PROSITE" id="PS51186">
    <property type="entry name" value="GNAT"/>
    <property type="match status" value="1"/>
</dbReference>
<organism evidence="4 5">
    <name type="scientific">Neobacillus niacini</name>
    <dbReference type="NCBI Taxonomy" id="86668"/>
    <lineage>
        <taxon>Bacteria</taxon>
        <taxon>Bacillati</taxon>
        <taxon>Bacillota</taxon>
        <taxon>Bacilli</taxon>
        <taxon>Bacillales</taxon>
        <taxon>Bacillaceae</taxon>
        <taxon>Neobacillus</taxon>
    </lineage>
</organism>
<comment type="caution">
    <text evidence="4">The sequence shown here is derived from an EMBL/GenBank/DDBJ whole genome shotgun (WGS) entry which is preliminary data.</text>
</comment>
<dbReference type="CDD" id="cd04301">
    <property type="entry name" value="NAT_SF"/>
    <property type="match status" value="1"/>
</dbReference>
<evidence type="ECO:0000256" key="1">
    <source>
        <dbReference type="ARBA" id="ARBA00022679"/>
    </source>
</evidence>
<keyword evidence="2" id="KW-0012">Acyltransferase</keyword>
<keyword evidence="1" id="KW-0808">Transferase</keyword>
<proteinExistence type="predicted"/>
<dbReference type="Gene3D" id="3.40.630.30">
    <property type="match status" value="1"/>
</dbReference>
<dbReference type="PANTHER" id="PTHR43420">
    <property type="entry name" value="ACETYLTRANSFERASE"/>
    <property type="match status" value="1"/>
</dbReference>
<protein>
    <submittedName>
        <fullName evidence="4">Ribosomal protein S18 acetylase RimI-like enzyme</fullName>
    </submittedName>
</protein>
<evidence type="ECO:0000313" key="4">
    <source>
        <dbReference type="EMBL" id="NYE07230.1"/>
    </source>
</evidence>
<gene>
    <name evidence="4" type="ORF">F4694_004015</name>
</gene>